<dbReference type="PANTHER" id="PTHR30373">
    <property type="entry name" value="UPF0603 PROTEIN YGCG"/>
    <property type="match status" value="1"/>
</dbReference>
<evidence type="ECO:0000313" key="3">
    <source>
        <dbReference type="Proteomes" id="UP000318509"/>
    </source>
</evidence>
<comment type="caution">
    <text evidence="2">The sequence shown here is derived from an EMBL/GenBank/DDBJ whole genome shotgun (WGS) entry which is preliminary data.</text>
</comment>
<organism evidence="2 3">
    <name type="scientific">Candidatus Segetimicrobium genomatis</name>
    <dbReference type="NCBI Taxonomy" id="2569760"/>
    <lineage>
        <taxon>Bacteria</taxon>
        <taxon>Bacillati</taxon>
        <taxon>Candidatus Sysuimicrobiota</taxon>
        <taxon>Candidatus Sysuimicrobiia</taxon>
        <taxon>Candidatus Sysuimicrobiales</taxon>
        <taxon>Candidatus Segetimicrobiaceae</taxon>
        <taxon>Candidatus Segetimicrobium</taxon>
    </lineage>
</organism>
<name>A0A537K1P4_9BACT</name>
<dbReference type="Gene3D" id="3.10.310.50">
    <property type="match status" value="1"/>
</dbReference>
<accession>A0A537K1P4</accession>
<gene>
    <name evidence="2" type="ORF">E6H00_08935</name>
</gene>
<reference evidence="2 3" key="1">
    <citation type="journal article" date="2019" name="Nat. Microbiol.">
        <title>Mediterranean grassland soil C-N compound turnover is dependent on rainfall and depth, and is mediated by genomically divergent microorganisms.</title>
        <authorList>
            <person name="Diamond S."/>
            <person name="Andeer P.F."/>
            <person name="Li Z."/>
            <person name="Crits-Christoph A."/>
            <person name="Burstein D."/>
            <person name="Anantharaman K."/>
            <person name="Lane K.R."/>
            <person name="Thomas B.C."/>
            <person name="Pan C."/>
            <person name="Northen T.R."/>
            <person name="Banfield J.F."/>
        </authorList>
    </citation>
    <scope>NUCLEOTIDE SEQUENCE [LARGE SCALE GENOMIC DNA]</scope>
    <source>
        <strain evidence="2">NP_3</strain>
    </source>
</reference>
<evidence type="ECO:0000313" key="2">
    <source>
        <dbReference type="EMBL" id="TMI89707.1"/>
    </source>
</evidence>
<evidence type="ECO:0000259" key="1">
    <source>
        <dbReference type="Pfam" id="PF04536"/>
    </source>
</evidence>
<feature type="domain" description="TPM" evidence="1">
    <location>
        <begin position="8"/>
        <end position="123"/>
    </location>
</feature>
<dbReference type="EMBL" id="VBAK01000119">
    <property type="protein sequence ID" value="TMI89707.1"/>
    <property type="molecule type" value="Genomic_DNA"/>
</dbReference>
<dbReference type="AlphaFoldDB" id="A0A537K1P4"/>
<proteinExistence type="predicted"/>
<protein>
    <submittedName>
        <fullName evidence="2">TPM domain-containing protein</fullName>
    </submittedName>
</protein>
<dbReference type="Pfam" id="PF04536">
    <property type="entry name" value="TPM_phosphatase"/>
    <property type="match status" value="1"/>
</dbReference>
<dbReference type="InterPro" id="IPR007621">
    <property type="entry name" value="TPM_dom"/>
</dbReference>
<dbReference type="Proteomes" id="UP000318509">
    <property type="component" value="Unassembled WGS sequence"/>
</dbReference>
<dbReference type="PANTHER" id="PTHR30373:SF2">
    <property type="entry name" value="UPF0603 PROTEIN YGCG"/>
    <property type="match status" value="1"/>
</dbReference>
<sequence length="145" mass="15944">MATAARRLVTHTEKVRLRRLVEEIERETRVEIAALVVPHVDDLEQFATAYFNHVGIGKREHHNGVLIVVVVDRRRVRIEVGRGLEDVVPRDAAARIIAEVMAPELRRGRYGEGLIRGADAVGALVRAAGGAPRPDRGKPGEPGAR</sequence>